<evidence type="ECO:0000313" key="2">
    <source>
        <dbReference type="Proteomes" id="UP000663882"/>
    </source>
</evidence>
<accession>A0A814M6E5</accession>
<organism evidence="1 2">
    <name type="scientific">Rotaria sordida</name>
    <dbReference type="NCBI Taxonomy" id="392033"/>
    <lineage>
        <taxon>Eukaryota</taxon>
        <taxon>Metazoa</taxon>
        <taxon>Spiralia</taxon>
        <taxon>Gnathifera</taxon>
        <taxon>Rotifera</taxon>
        <taxon>Eurotatoria</taxon>
        <taxon>Bdelloidea</taxon>
        <taxon>Philodinida</taxon>
        <taxon>Philodinidae</taxon>
        <taxon>Rotaria</taxon>
    </lineage>
</organism>
<dbReference type="EMBL" id="CAJNOO010000990">
    <property type="protein sequence ID" value="CAF1075173.1"/>
    <property type="molecule type" value="Genomic_DNA"/>
</dbReference>
<protein>
    <submittedName>
        <fullName evidence="1">Uncharacterized protein</fullName>
    </submittedName>
</protein>
<gene>
    <name evidence="1" type="ORF">RFH988_LOCUS17984</name>
</gene>
<evidence type="ECO:0000313" key="1">
    <source>
        <dbReference type="EMBL" id="CAF1075173.1"/>
    </source>
</evidence>
<dbReference type="OrthoDB" id="391988at2759"/>
<sequence length="99" mass="11860">MKYFNDTNQKYFPDYFQNNQILMIKRECLMKWKKLNNEDIVNLQHIFLMSLIDENETYRPIDVKTLLEETINVSVDVAKRCVMSFVGKNSYITCSLCIY</sequence>
<dbReference type="AlphaFoldDB" id="A0A814M6E5"/>
<reference evidence="1" key="1">
    <citation type="submission" date="2021-02" db="EMBL/GenBank/DDBJ databases">
        <authorList>
            <person name="Nowell W R."/>
        </authorList>
    </citation>
    <scope>NUCLEOTIDE SEQUENCE</scope>
</reference>
<dbReference type="Proteomes" id="UP000663882">
    <property type="component" value="Unassembled WGS sequence"/>
</dbReference>
<comment type="caution">
    <text evidence="1">The sequence shown here is derived from an EMBL/GenBank/DDBJ whole genome shotgun (WGS) entry which is preliminary data.</text>
</comment>
<name>A0A814M6E5_9BILA</name>
<proteinExistence type="predicted"/>